<dbReference type="Gene3D" id="3.80.10.10">
    <property type="entry name" value="Ribonuclease Inhibitor"/>
    <property type="match status" value="1"/>
</dbReference>
<evidence type="ECO:0000313" key="1">
    <source>
        <dbReference type="EMBL" id="KDR72927.1"/>
    </source>
</evidence>
<dbReference type="InterPro" id="IPR032675">
    <property type="entry name" value="LRR_dom_sf"/>
</dbReference>
<dbReference type="Gene3D" id="1.20.1280.50">
    <property type="match status" value="1"/>
</dbReference>
<dbReference type="OrthoDB" id="3047947at2759"/>
<organism evidence="1 2">
    <name type="scientific">Galerina marginata (strain CBS 339.88)</name>
    <dbReference type="NCBI Taxonomy" id="685588"/>
    <lineage>
        <taxon>Eukaryota</taxon>
        <taxon>Fungi</taxon>
        <taxon>Dikarya</taxon>
        <taxon>Basidiomycota</taxon>
        <taxon>Agaricomycotina</taxon>
        <taxon>Agaricomycetes</taxon>
        <taxon>Agaricomycetidae</taxon>
        <taxon>Agaricales</taxon>
        <taxon>Agaricineae</taxon>
        <taxon>Strophariaceae</taxon>
        <taxon>Galerina</taxon>
    </lineage>
</organism>
<gene>
    <name evidence="1" type="ORF">GALMADRAFT_101323</name>
</gene>
<evidence type="ECO:0000313" key="2">
    <source>
        <dbReference type="Proteomes" id="UP000027222"/>
    </source>
</evidence>
<reference evidence="2" key="1">
    <citation type="journal article" date="2014" name="Proc. Natl. Acad. Sci. U.S.A.">
        <title>Extensive sampling of basidiomycete genomes demonstrates inadequacy of the white-rot/brown-rot paradigm for wood decay fungi.</title>
        <authorList>
            <person name="Riley R."/>
            <person name="Salamov A.A."/>
            <person name="Brown D.W."/>
            <person name="Nagy L.G."/>
            <person name="Floudas D."/>
            <person name="Held B.W."/>
            <person name="Levasseur A."/>
            <person name="Lombard V."/>
            <person name="Morin E."/>
            <person name="Otillar R."/>
            <person name="Lindquist E.A."/>
            <person name="Sun H."/>
            <person name="LaButti K.M."/>
            <person name="Schmutz J."/>
            <person name="Jabbour D."/>
            <person name="Luo H."/>
            <person name="Baker S.E."/>
            <person name="Pisabarro A.G."/>
            <person name="Walton J.D."/>
            <person name="Blanchette R.A."/>
            <person name="Henrissat B."/>
            <person name="Martin F."/>
            <person name="Cullen D."/>
            <person name="Hibbett D.S."/>
            <person name="Grigoriev I.V."/>
        </authorList>
    </citation>
    <scope>NUCLEOTIDE SEQUENCE [LARGE SCALE GENOMIC DNA]</scope>
    <source>
        <strain evidence="2">CBS 339.88</strain>
    </source>
</reference>
<dbReference type="PANTHER" id="PTHR38926:SF72">
    <property type="entry name" value="IM:7136021-RELATED"/>
    <property type="match status" value="1"/>
</dbReference>
<protein>
    <submittedName>
        <fullName evidence="1">Uncharacterized protein</fullName>
    </submittedName>
</protein>
<dbReference type="SUPFAM" id="SSF52047">
    <property type="entry name" value="RNI-like"/>
    <property type="match status" value="1"/>
</dbReference>
<name>A0A067SSD3_GALM3</name>
<dbReference type="Proteomes" id="UP000027222">
    <property type="component" value="Unassembled WGS sequence"/>
</dbReference>
<proteinExistence type="predicted"/>
<accession>A0A067SSD3</accession>
<dbReference type="EMBL" id="KL142387">
    <property type="protein sequence ID" value="KDR72927.1"/>
    <property type="molecule type" value="Genomic_DNA"/>
</dbReference>
<sequence>MNRLQEVEHHSSPIECLPEELLNHILDILHDSFNGSNDGPQARKRVIITASHVSRLWRFVALENPLWWSDIMITSPWRTEAIETYLERSKPCLLTLSVVAKQPDDGSDPLTTSEDFQHLHDLLFPHFCRCRIIYIRGVFEIVDIEVATSFFERMLHASMPHLERAILETDDDSYDYSKGGSKAIFASSSRLRDLRLIGAGTLLSFFHPLNSTSLFSHSKLSSLHLSKTLNGISFSKLQNILDACPSLTTLAIYNDFLLEWPGLSTSCNVPSLENLYILGNMNKVSELLLFLSVPKLKELIIAPVVNSDLSLLRSGSNDKPDPHRFPALRTLILAPAHLGAFGSLESASICFPQIETLVLANLYLSPFIKVFTSKSSDAGIIFPNLLNLAFTDIDDRFIQAIQNMQVFRTKQHYPLNTLYVDPASLLRLKTCKVTFDDDNTGEAENGGNPSDWVEGDFWEDRRKTLLCSDKRDLYIGGPEDFE</sequence>
<dbReference type="HOGENOM" id="CLU_020999_5_1_1"/>
<dbReference type="PANTHER" id="PTHR38926">
    <property type="entry name" value="F-BOX DOMAIN CONTAINING PROTEIN, EXPRESSED"/>
    <property type="match status" value="1"/>
</dbReference>
<keyword evidence="2" id="KW-1185">Reference proteome</keyword>
<dbReference type="AlphaFoldDB" id="A0A067SSD3"/>